<dbReference type="AlphaFoldDB" id="A0A178K2P7"/>
<gene>
    <name evidence="3" type="ORF">A3K86_21750</name>
</gene>
<keyword evidence="2" id="KW-0472">Membrane</keyword>
<feature type="transmembrane region" description="Helical" evidence="2">
    <location>
        <begin position="39"/>
        <end position="55"/>
    </location>
</feature>
<keyword evidence="2" id="KW-1133">Transmembrane helix</keyword>
<dbReference type="EMBL" id="LVHF01000033">
    <property type="protein sequence ID" value="OAN11551.1"/>
    <property type="molecule type" value="Genomic_DNA"/>
</dbReference>
<feature type="transmembrane region" description="Helical" evidence="2">
    <location>
        <begin position="61"/>
        <end position="77"/>
    </location>
</feature>
<keyword evidence="4" id="KW-1185">Reference proteome</keyword>
<evidence type="ECO:0008006" key="5">
    <source>
        <dbReference type="Google" id="ProtNLM"/>
    </source>
</evidence>
<protein>
    <recommendedName>
        <fullName evidence="5">Zinc ABC transporter permease</fullName>
    </recommendedName>
</protein>
<feature type="transmembrane region" description="Helical" evidence="2">
    <location>
        <begin position="136"/>
        <end position="156"/>
    </location>
</feature>
<dbReference type="STRING" id="858640.A3K86_21750"/>
<feature type="region of interest" description="Disordered" evidence="1">
    <location>
        <begin position="1"/>
        <end position="22"/>
    </location>
</feature>
<proteinExistence type="predicted"/>
<keyword evidence="2" id="KW-0812">Transmembrane</keyword>
<evidence type="ECO:0000313" key="4">
    <source>
        <dbReference type="Proteomes" id="UP000078503"/>
    </source>
</evidence>
<organism evidence="3 4">
    <name type="scientific">Photobacterium jeanii</name>
    <dbReference type="NCBI Taxonomy" id="858640"/>
    <lineage>
        <taxon>Bacteria</taxon>
        <taxon>Pseudomonadati</taxon>
        <taxon>Pseudomonadota</taxon>
        <taxon>Gammaproteobacteria</taxon>
        <taxon>Vibrionales</taxon>
        <taxon>Vibrionaceae</taxon>
        <taxon>Photobacterium</taxon>
    </lineage>
</organism>
<accession>A0A178K2P7</accession>
<dbReference type="Pfam" id="PF11086">
    <property type="entry name" value="DUF2878"/>
    <property type="match status" value="1"/>
</dbReference>
<feature type="transmembrane region" description="Helical" evidence="2">
    <location>
        <begin position="110"/>
        <end position="129"/>
    </location>
</feature>
<dbReference type="RefSeq" id="WP_068336579.1">
    <property type="nucleotide sequence ID" value="NZ_LVHF01000033.1"/>
</dbReference>
<sequence length="200" mass="22703">MTNNSEPDSKQDAISGADKKSAKDEIASHQKLVRYSSKMQFFMVTFAFNVFWVFAVWGQYRFIYFLVAMLLATWWFFSVNGRFVVSASLVGIAMDFALSGLGFYHFQDTLFPLWLALLWLGFTTFVWIIRKVIQSYSSNVLLIIGSVGGMLSYIAGNRLQAVEWPLGWVNTAVMVALCWLVFSYILLTLLSVFSASQRSS</sequence>
<comment type="caution">
    <text evidence="3">The sequence shown here is derived from an EMBL/GenBank/DDBJ whole genome shotgun (WGS) entry which is preliminary data.</text>
</comment>
<feature type="compositionally biased region" description="Basic and acidic residues" evidence="1">
    <location>
        <begin position="7"/>
        <end position="22"/>
    </location>
</feature>
<dbReference type="OrthoDB" id="6522758at2"/>
<evidence type="ECO:0000313" key="3">
    <source>
        <dbReference type="EMBL" id="OAN11551.1"/>
    </source>
</evidence>
<dbReference type="Proteomes" id="UP000078503">
    <property type="component" value="Unassembled WGS sequence"/>
</dbReference>
<dbReference type="InterPro" id="IPR021306">
    <property type="entry name" value="DUF2878"/>
</dbReference>
<feature type="transmembrane region" description="Helical" evidence="2">
    <location>
        <begin position="168"/>
        <end position="193"/>
    </location>
</feature>
<name>A0A178K2P7_9GAMM</name>
<reference evidence="3 4" key="1">
    <citation type="submission" date="2016-03" db="EMBL/GenBank/DDBJ databases">
        <title>Photobacterium proteolyticum sp. nov. a protease producing bacterium isolated from ocean sediments of Laizhou Bay.</title>
        <authorList>
            <person name="Li Y."/>
        </authorList>
    </citation>
    <scope>NUCLEOTIDE SEQUENCE [LARGE SCALE GENOMIC DNA]</scope>
    <source>
        <strain evidence="3 4">R-40508</strain>
    </source>
</reference>
<feature type="transmembrane region" description="Helical" evidence="2">
    <location>
        <begin position="84"/>
        <end position="104"/>
    </location>
</feature>
<evidence type="ECO:0000256" key="1">
    <source>
        <dbReference type="SAM" id="MobiDB-lite"/>
    </source>
</evidence>
<evidence type="ECO:0000256" key="2">
    <source>
        <dbReference type="SAM" id="Phobius"/>
    </source>
</evidence>